<feature type="region of interest" description="Disordered" evidence="1">
    <location>
        <begin position="231"/>
        <end position="290"/>
    </location>
</feature>
<dbReference type="Proteomes" id="UP000424527">
    <property type="component" value="Unassembled WGS sequence"/>
</dbReference>
<evidence type="ECO:0000313" key="2">
    <source>
        <dbReference type="EMBL" id="KAE8292452.1"/>
    </source>
</evidence>
<evidence type="ECO:0000313" key="3">
    <source>
        <dbReference type="Proteomes" id="UP000424527"/>
    </source>
</evidence>
<accession>A0A6G0IMG2</accession>
<feature type="compositionally biased region" description="Basic residues" evidence="1">
    <location>
        <begin position="281"/>
        <end position="290"/>
    </location>
</feature>
<dbReference type="AlphaFoldDB" id="A0A6G0IMG2"/>
<feature type="region of interest" description="Disordered" evidence="1">
    <location>
        <begin position="1"/>
        <end position="55"/>
    </location>
</feature>
<gene>
    <name evidence="2" type="ORF">D5F01_LYC09822</name>
</gene>
<feature type="region of interest" description="Disordered" evidence="1">
    <location>
        <begin position="95"/>
        <end position="123"/>
    </location>
</feature>
<comment type="caution">
    <text evidence="2">The sequence shown here is derived from an EMBL/GenBank/DDBJ whole genome shotgun (WGS) entry which is preliminary data.</text>
</comment>
<keyword evidence="3" id="KW-1185">Reference proteome</keyword>
<feature type="region of interest" description="Disordered" evidence="1">
    <location>
        <begin position="182"/>
        <end position="212"/>
    </location>
</feature>
<name>A0A6G0IMG2_LARCR</name>
<feature type="compositionally biased region" description="Polar residues" evidence="1">
    <location>
        <begin position="1"/>
        <end position="11"/>
    </location>
</feature>
<feature type="compositionally biased region" description="Acidic residues" evidence="1">
    <location>
        <begin position="28"/>
        <end position="45"/>
    </location>
</feature>
<feature type="compositionally biased region" description="Polar residues" evidence="1">
    <location>
        <begin position="257"/>
        <end position="267"/>
    </location>
</feature>
<sequence length="290" mass="32576">MSELSSANPQILVNGEEEEQQDAAAAKEEEEEQMSSVSVDEECLEDGAAAETGKQAKMQSVFQQVRNRIRSQVGVKEPKNSILELVQRVKDRGMEVTQVNGDPEGEDVSGEEKKQAEVLIDESKDEMELREEELCAIFEEKLEAAKKALRDEFEVQLSQVRKETQAYADKAVKDFECKMQLHNLREQQESKGPDRRQKPPAAPLLPSRRGRVLTRTMTTIIPKTCAPVIVGPRAKSETLSSSKGESSRLRLRDPMFSLTSNNKQCQSRKPLPPTVHPPLQQRKKPARAKV</sequence>
<feature type="compositionally biased region" description="Basic and acidic residues" evidence="1">
    <location>
        <begin position="182"/>
        <end position="197"/>
    </location>
</feature>
<dbReference type="EMBL" id="REGW02000009">
    <property type="protein sequence ID" value="KAE8292452.1"/>
    <property type="molecule type" value="Genomic_DNA"/>
</dbReference>
<reference evidence="2 3" key="1">
    <citation type="submission" date="2019-07" db="EMBL/GenBank/DDBJ databases">
        <title>Chromosome genome assembly for large yellow croaker.</title>
        <authorList>
            <person name="Xiao S."/>
        </authorList>
    </citation>
    <scope>NUCLEOTIDE SEQUENCE [LARGE SCALE GENOMIC DNA]</scope>
    <source>
        <strain evidence="2">JMULYC20181020</strain>
        <tissue evidence="2">Muscle</tissue>
    </source>
</reference>
<evidence type="ECO:0000256" key="1">
    <source>
        <dbReference type="SAM" id="MobiDB-lite"/>
    </source>
</evidence>
<proteinExistence type="predicted"/>
<protein>
    <submittedName>
        <fullName evidence="2">Uncharacterized protein</fullName>
    </submittedName>
</protein>
<organism evidence="2 3">
    <name type="scientific">Larimichthys crocea</name>
    <name type="common">Large yellow croaker</name>
    <name type="synonym">Pseudosciaena crocea</name>
    <dbReference type="NCBI Taxonomy" id="215358"/>
    <lineage>
        <taxon>Eukaryota</taxon>
        <taxon>Metazoa</taxon>
        <taxon>Chordata</taxon>
        <taxon>Craniata</taxon>
        <taxon>Vertebrata</taxon>
        <taxon>Euteleostomi</taxon>
        <taxon>Actinopterygii</taxon>
        <taxon>Neopterygii</taxon>
        <taxon>Teleostei</taxon>
        <taxon>Neoteleostei</taxon>
        <taxon>Acanthomorphata</taxon>
        <taxon>Eupercaria</taxon>
        <taxon>Sciaenidae</taxon>
        <taxon>Larimichthys</taxon>
    </lineage>
</organism>